<dbReference type="Pfam" id="PF13588">
    <property type="entry name" value="HSDR_N_2"/>
    <property type="match status" value="1"/>
</dbReference>
<evidence type="ECO:0000259" key="10">
    <source>
        <dbReference type="PROSITE" id="PS51198"/>
    </source>
</evidence>
<dbReference type="Gene3D" id="3.40.50.300">
    <property type="entry name" value="P-loop containing nucleotide triphosphate hydrolases"/>
    <property type="match status" value="2"/>
</dbReference>
<dbReference type="PROSITE" id="PS51198">
    <property type="entry name" value="UVRD_HELICASE_ATP_BIND"/>
    <property type="match status" value="1"/>
</dbReference>
<evidence type="ECO:0000256" key="8">
    <source>
        <dbReference type="ARBA" id="ARBA00048988"/>
    </source>
</evidence>
<evidence type="ECO:0000256" key="9">
    <source>
        <dbReference type="PROSITE-ProRule" id="PRU00560"/>
    </source>
</evidence>
<evidence type="ECO:0000256" key="3">
    <source>
        <dbReference type="ARBA" id="ARBA00022806"/>
    </source>
</evidence>
<accession>A0ABX9KFF2</accession>
<dbReference type="Gene3D" id="2.10.109.10">
    <property type="entry name" value="Umud Fragment, subunit A"/>
    <property type="match status" value="1"/>
</dbReference>
<dbReference type="Proteomes" id="UP000263486">
    <property type="component" value="Unassembled WGS sequence"/>
</dbReference>
<sequence length="803" mass="93603">MLMNKEQEKIAYTKPNGHMLIKGIAGSGKTTVGICRISYLLNNYCHDKDDNILFITFNKTLVNYVSYFYNKVDNITQYNMHSLFGFPKERVKITTVDSLMYGYFLEYQKKSKADLKLNPTNHKKHGILNELIEKLKKKYNEVTIFEDGNTAFLLEEINWIKACNYIDEAEYQEASRIGSLKLGVTTQKLPKNSIVRKAIFELMELYTENLLRENTIDYNDMRLIALEELENKTKKKYTHILIDECQDLSKVQLEFIRGLYENKSHSSFTFLFDSAQSIYSHSWLGMGGERTFASIGFNMIGKSKTLSKNFRTTTQISKAAYSLLNKNEMITGNSDYVKPYLIDRYGNYPIFKEFLSEGEQAAYVKKLLDGRLSKTLKSDIAIIGRTKNQLLNFKLLMEKLGVKTTFIDRGNDDFDSNEIKLFTMHSIKGIETKVIIMISLNEKILPFHSSNIEELKEYEEIQERKLMYVGMTRAIEELYLLSSETPSKFIGDIGYKYLQIDTDKKIRIFYNIPVDDYYFKDRLVNLHSNEEKVRQWLIKELITTYEYRLDLIDVEYPLTLGSKKYFADVVIYNKKKPYIFIETKSKEVELSDGFEQLKSYMTMEKSVEYGILTNGRDIKIYNSEFCEVSEIPDFTLDMVEETVGEEFIYSDFKREIQIPYLVIDEDTIIAEDKDGDITYNKMDLISVPKFKWVNIYTDYDDPEGQILLPKEWVDDNCNYIIENYGDSMDPLICDGDLVVIEKKTPKTNDIIAVVMEDRSVLKRYMKVGTSILLSSENEEYEPIYFNEQDINDYFVGVAVGVIK</sequence>
<dbReference type="GO" id="GO:0004386">
    <property type="term" value="F:helicase activity"/>
    <property type="evidence" value="ECO:0007669"/>
    <property type="project" value="UniProtKB-KW"/>
</dbReference>
<keyword evidence="1 9" id="KW-0547">Nucleotide-binding</keyword>
<dbReference type="PANTHER" id="PTHR11070">
    <property type="entry name" value="UVRD / RECB / PCRA DNA HELICASE FAMILY MEMBER"/>
    <property type="match status" value="1"/>
</dbReference>
<dbReference type="CDD" id="cd06529">
    <property type="entry name" value="S24_LexA-like"/>
    <property type="match status" value="1"/>
</dbReference>
<dbReference type="InterPro" id="IPR039418">
    <property type="entry name" value="LexA-like"/>
</dbReference>
<keyword evidence="2 9" id="KW-0378">Hydrolase</keyword>
<comment type="catalytic activity">
    <reaction evidence="6">
        <text>Couples ATP hydrolysis with the unwinding of duplex DNA by translocating in the 3'-5' direction.</text>
        <dbReference type="EC" id="5.6.2.4"/>
    </reaction>
</comment>
<evidence type="ECO:0000313" key="12">
    <source>
        <dbReference type="Proteomes" id="UP000263486"/>
    </source>
</evidence>
<dbReference type="Pfam" id="PF00580">
    <property type="entry name" value="UvrD-helicase"/>
    <property type="match status" value="1"/>
</dbReference>
<dbReference type="InterPro" id="IPR027417">
    <property type="entry name" value="P-loop_NTPase"/>
</dbReference>
<organism evidence="11 12">
    <name type="scientific">Psychrilyobacter piezotolerans</name>
    <dbReference type="NCBI Taxonomy" id="2293438"/>
    <lineage>
        <taxon>Bacteria</taxon>
        <taxon>Fusobacteriati</taxon>
        <taxon>Fusobacteriota</taxon>
        <taxon>Fusobacteriia</taxon>
        <taxon>Fusobacteriales</taxon>
        <taxon>Fusobacteriaceae</taxon>
        <taxon>Psychrilyobacter</taxon>
    </lineage>
</organism>
<evidence type="ECO:0000313" key="11">
    <source>
        <dbReference type="EMBL" id="REI40358.1"/>
    </source>
</evidence>
<evidence type="ECO:0000256" key="1">
    <source>
        <dbReference type="ARBA" id="ARBA00022741"/>
    </source>
</evidence>
<feature type="binding site" evidence="9">
    <location>
        <begin position="23"/>
        <end position="30"/>
    </location>
    <ligand>
        <name>ATP</name>
        <dbReference type="ChEBI" id="CHEBI:30616"/>
    </ligand>
</feature>
<reference evidence="11 12" key="1">
    <citation type="submission" date="2018-08" db="EMBL/GenBank/DDBJ databases">
        <title>Draft genome sequence of Psychrilyobacter sp. strain SD5 isolated from Black Sea water.</title>
        <authorList>
            <person name="Yadav S."/>
            <person name="Villanueva L."/>
            <person name="Damste J.S.S."/>
        </authorList>
    </citation>
    <scope>NUCLEOTIDE SEQUENCE [LARGE SCALE GENOMIC DNA]</scope>
    <source>
        <strain evidence="11 12">SD5</strain>
    </source>
</reference>
<protein>
    <recommendedName>
        <fullName evidence="7">DNA 3'-5' helicase</fullName>
        <ecNumber evidence="7">5.6.2.4</ecNumber>
    </recommendedName>
</protein>
<dbReference type="InterPro" id="IPR036286">
    <property type="entry name" value="LexA/Signal_pep-like_sf"/>
</dbReference>
<dbReference type="EC" id="5.6.2.4" evidence="7"/>
<feature type="domain" description="UvrD-like helicase ATP-binding" evidence="10">
    <location>
        <begin position="2"/>
        <end position="313"/>
    </location>
</feature>
<name>A0ABX9KFF2_9FUSO</name>
<evidence type="ECO:0000256" key="4">
    <source>
        <dbReference type="ARBA" id="ARBA00022840"/>
    </source>
</evidence>
<evidence type="ECO:0000256" key="7">
    <source>
        <dbReference type="ARBA" id="ARBA00034808"/>
    </source>
</evidence>
<dbReference type="InterPro" id="IPR000212">
    <property type="entry name" value="DNA_helicase_UvrD/REP"/>
</dbReference>
<gene>
    <name evidence="11" type="ORF">DYH56_11575</name>
</gene>
<dbReference type="Gene3D" id="3.90.1570.30">
    <property type="match status" value="1"/>
</dbReference>
<dbReference type="InterPro" id="IPR015927">
    <property type="entry name" value="Peptidase_S24_S26A/B/C"/>
</dbReference>
<keyword evidence="12" id="KW-1185">Reference proteome</keyword>
<keyword evidence="4 9" id="KW-0067">ATP-binding</keyword>
<comment type="caution">
    <text evidence="11">The sequence shown here is derived from an EMBL/GenBank/DDBJ whole genome shotgun (WGS) entry which is preliminary data.</text>
</comment>
<proteinExistence type="predicted"/>
<dbReference type="InterPro" id="IPR014017">
    <property type="entry name" value="DNA_helicase_UvrD-like_C"/>
</dbReference>
<dbReference type="InterPro" id="IPR029464">
    <property type="entry name" value="HSDR_N"/>
</dbReference>
<keyword evidence="3 9" id="KW-0347">Helicase</keyword>
<dbReference type="SUPFAM" id="SSF51306">
    <property type="entry name" value="LexA/Signal peptidase"/>
    <property type="match status" value="1"/>
</dbReference>
<evidence type="ECO:0000256" key="5">
    <source>
        <dbReference type="ARBA" id="ARBA00023235"/>
    </source>
</evidence>
<dbReference type="Pfam" id="PF13361">
    <property type="entry name" value="UvrD_C"/>
    <property type="match status" value="1"/>
</dbReference>
<evidence type="ECO:0000256" key="2">
    <source>
        <dbReference type="ARBA" id="ARBA00022801"/>
    </source>
</evidence>
<dbReference type="PANTHER" id="PTHR11070:SF45">
    <property type="entry name" value="DNA 3'-5' HELICASE"/>
    <property type="match status" value="1"/>
</dbReference>
<comment type="catalytic activity">
    <reaction evidence="8">
        <text>ATP + H2O = ADP + phosphate + H(+)</text>
        <dbReference type="Rhea" id="RHEA:13065"/>
        <dbReference type="ChEBI" id="CHEBI:15377"/>
        <dbReference type="ChEBI" id="CHEBI:15378"/>
        <dbReference type="ChEBI" id="CHEBI:30616"/>
        <dbReference type="ChEBI" id="CHEBI:43474"/>
        <dbReference type="ChEBI" id="CHEBI:456216"/>
        <dbReference type="EC" id="5.6.2.4"/>
    </reaction>
</comment>
<evidence type="ECO:0000256" key="6">
    <source>
        <dbReference type="ARBA" id="ARBA00034617"/>
    </source>
</evidence>
<dbReference type="Pfam" id="PF00717">
    <property type="entry name" value="Peptidase_S24"/>
    <property type="match status" value="1"/>
</dbReference>
<keyword evidence="5" id="KW-0413">Isomerase</keyword>
<dbReference type="EMBL" id="QUAJ01000021">
    <property type="protein sequence ID" value="REI40358.1"/>
    <property type="molecule type" value="Genomic_DNA"/>
</dbReference>
<dbReference type="InterPro" id="IPR014016">
    <property type="entry name" value="UvrD-like_ATP-bd"/>
</dbReference>
<dbReference type="SUPFAM" id="SSF52540">
    <property type="entry name" value="P-loop containing nucleoside triphosphate hydrolases"/>
    <property type="match status" value="1"/>
</dbReference>